<reference evidence="1 2" key="1">
    <citation type="submission" date="2019-03" db="EMBL/GenBank/DDBJ databases">
        <title>Complete Genome Sequence of Paraburkholderia dipogonis ICMP 19430T, a Nitrogen-fixing Symbiont of the South African Invasive Legume Dipogon lignosus in New Zealand.</title>
        <authorList>
            <person name="De Meyer S.E."/>
        </authorList>
    </citation>
    <scope>NUCLEOTIDE SEQUENCE [LARGE SCALE GENOMIC DNA]</scope>
    <source>
        <strain evidence="1 2">ICMP 19430</strain>
    </source>
</reference>
<dbReference type="Proteomes" id="UP000297385">
    <property type="component" value="Unassembled WGS sequence"/>
</dbReference>
<protein>
    <submittedName>
        <fullName evidence="1">Uncharacterized protein</fullName>
    </submittedName>
</protein>
<dbReference type="RefSeq" id="WP_134465153.1">
    <property type="nucleotide sequence ID" value="NZ_JBHMFL010000064.1"/>
</dbReference>
<proteinExistence type="predicted"/>
<dbReference type="GeneID" id="97308540"/>
<comment type="caution">
    <text evidence="1">The sequence shown here is derived from an EMBL/GenBank/DDBJ whole genome shotgun (WGS) entry which is preliminary data.</text>
</comment>
<accession>A0A4Y8MWU8</accession>
<sequence>MQASTIQDSPAPGERYGILMPPQTYGERFGAPPTGAPTTPVLTANFDIERIDAAMAMGRASFGVYCLPGPDVDIVAIRQQLGPIQNYWLAASCDPGVWWAIQAWRASEWIHVAFFERGDIYSGRDGVRCCVHRSHSGNSQIDTCRREGAEDNSAKFLDFARRLIATRSIERTTTSDLDGIALTEVQVNILTTKRIFRYISGLETAKPGTVGSLILA</sequence>
<organism evidence="1 2">
    <name type="scientific">Paraburkholderia dipogonis</name>
    <dbReference type="NCBI Taxonomy" id="1211383"/>
    <lineage>
        <taxon>Bacteria</taxon>
        <taxon>Pseudomonadati</taxon>
        <taxon>Pseudomonadota</taxon>
        <taxon>Betaproteobacteria</taxon>
        <taxon>Burkholderiales</taxon>
        <taxon>Burkholderiaceae</taxon>
        <taxon>Paraburkholderia</taxon>
    </lineage>
</organism>
<evidence type="ECO:0000313" key="2">
    <source>
        <dbReference type="Proteomes" id="UP000297385"/>
    </source>
</evidence>
<evidence type="ECO:0000313" key="1">
    <source>
        <dbReference type="EMBL" id="TFE41872.1"/>
    </source>
</evidence>
<name>A0A4Y8MWU8_9BURK</name>
<dbReference type="EMBL" id="SNVI01000002">
    <property type="protein sequence ID" value="TFE41872.1"/>
    <property type="molecule type" value="Genomic_DNA"/>
</dbReference>
<dbReference type="AlphaFoldDB" id="A0A4Y8MWU8"/>
<gene>
    <name evidence="1" type="ORF">E2553_35110</name>
</gene>